<evidence type="ECO:0000313" key="10">
    <source>
        <dbReference type="Proteomes" id="UP000654345"/>
    </source>
</evidence>
<evidence type="ECO:0000256" key="7">
    <source>
        <dbReference type="RuleBase" id="RU362042"/>
    </source>
</evidence>
<feature type="domain" description="Peptidase S26" evidence="8">
    <location>
        <begin position="101"/>
        <end position="148"/>
    </location>
</feature>
<dbReference type="PROSITE" id="PS00501">
    <property type="entry name" value="SPASE_I_1"/>
    <property type="match status" value="1"/>
</dbReference>
<organism evidence="9 10">
    <name type="scientific">Ktedonobacter robiniae</name>
    <dbReference type="NCBI Taxonomy" id="2778365"/>
    <lineage>
        <taxon>Bacteria</taxon>
        <taxon>Bacillati</taxon>
        <taxon>Chloroflexota</taxon>
        <taxon>Ktedonobacteria</taxon>
        <taxon>Ktedonobacterales</taxon>
        <taxon>Ktedonobacteraceae</taxon>
        <taxon>Ktedonobacter</taxon>
    </lineage>
</organism>
<dbReference type="InterPro" id="IPR036286">
    <property type="entry name" value="LexA/Signal_pep-like_sf"/>
</dbReference>
<evidence type="ECO:0000256" key="1">
    <source>
        <dbReference type="ARBA" id="ARBA00000677"/>
    </source>
</evidence>
<comment type="caution">
    <text evidence="9">The sequence shown here is derived from an EMBL/GenBank/DDBJ whole genome shotgun (WGS) entry which is preliminary data.</text>
</comment>
<dbReference type="EMBL" id="BNJG01000002">
    <property type="protein sequence ID" value="GHO57270.1"/>
    <property type="molecule type" value="Genomic_DNA"/>
</dbReference>
<gene>
    <name evidence="9" type="ORF">KSB_57450</name>
</gene>
<dbReference type="RefSeq" id="WP_201373687.1">
    <property type="nucleotide sequence ID" value="NZ_BNJG01000002.1"/>
</dbReference>
<evidence type="ECO:0000256" key="4">
    <source>
        <dbReference type="ARBA" id="ARBA00013208"/>
    </source>
</evidence>
<evidence type="ECO:0000313" key="9">
    <source>
        <dbReference type="EMBL" id="GHO57270.1"/>
    </source>
</evidence>
<keyword evidence="10" id="KW-1185">Reference proteome</keyword>
<protein>
    <recommendedName>
        <fullName evidence="4 7">Signal peptidase I</fullName>
        <ecNumber evidence="4 7">3.4.21.89</ecNumber>
    </recommendedName>
</protein>
<dbReference type="Proteomes" id="UP000654345">
    <property type="component" value="Unassembled WGS sequence"/>
</dbReference>
<keyword evidence="6 7" id="KW-0378">Hydrolase</keyword>
<reference evidence="9 10" key="1">
    <citation type="journal article" date="2021" name="Int. J. Syst. Evol. Microbiol.">
        <title>Reticulibacter mediterranei gen. nov., sp. nov., within the new family Reticulibacteraceae fam. nov., and Ktedonospora formicarum gen. nov., sp. nov., Ktedonobacter robiniae sp. nov., Dictyobacter formicarum sp. nov. and Dictyobacter arantiisoli sp. nov., belonging to the class Ktedonobacteria.</title>
        <authorList>
            <person name="Yabe S."/>
            <person name="Zheng Y."/>
            <person name="Wang C.M."/>
            <person name="Sakai Y."/>
            <person name="Abe K."/>
            <person name="Yokota A."/>
            <person name="Donadio S."/>
            <person name="Cavaletti L."/>
            <person name="Monciardini P."/>
        </authorList>
    </citation>
    <scope>NUCLEOTIDE SEQUENCE [LARGE SCALE GENOMIC DNA]</scope>
    <source>
        <strain evidence="9 10">SOSP1-30</strain>
    </source>
</reference>
<dbReference type="Pfam" id="PF10502">
    <property type="entry name" value="Peptidase_S26"/>
    <property type="match status" value="2"/>
</dbReference>
<evidence type="ECO:0000256" key="5">
    <source>
        <dbReference type="ARBA" id="ARBA00022670"/>
    </source>
</evidence>
<evidence type="ECO:0000259" key="8">
    <source>
        <dbReference type="Pfam" id="PF10502"/>
    </source>
</evidence>
<dbReference type="EC" id="3.4.21.89" evidence="4 7"/>
<dbReference type="PANTHER" id="PTHR43390:SF1">
    <property type="entry name" value="CHLOROPLAST PROCESSING PEPTIDASE"/>
    <property type="match status" value="1"/>
</dbReference>
<comment type="catalytic activity">
    <reaction evidence="1 7">
        <text>Cleavage of hydrophobic, N-terminal signal or leader sequences from secreted and periplasmic proteins.</text>
        <dbReference type="EC" id="3.4.21.89"/>
    </reaction>
</comment>
<comment type="similarity">
    <text evidence="3 7">Belongs to the peptidase S26 family.</text>
</comment>
<dbReference type="InterPro" id="IPR019533">
    <property type="entry name" value="Peptidase_S26"/>
</dbReference>
<dbReference type="SUPFAM" id="SSF51306">
    <property type="entry name" value="LexA/Signal peptidase"/>
    <property type="match status" value="1"/>
</dbReference>
<accession>A0ABQ3UX51</accession>
<dbReference type="InterPro" id="IPR000223">
    <property type="entry name" value="Pept_S26A_signal_pept_1"/>
</dbReference>
<name>A0ABQ3UX51_9CHLR</name>
<dbReference type="InterPro" id="IPR019756">
    <property type="entry name" value="Pept_S26A_signal_pept_1_Ser-AS"/>
</dbReference>
<evidence type="ECO:0000256" key="2">
    <source>
        <dbReference type="ARBA" id="ARBA00004401"/>
    </source>
</evidence>
<proteinExistence type="inferred from homology"/>
<dbReference type="NCBIfam" id="TIGR02227">
    <property type="entry name" value="sigpep_I_bact"/>
    <property type="match status" value="1"/>
</dbReference>
<dbReference type="InterPro" id="IPR019758">
    <property type="entry name" value="Pept_S26A_signal_pept_1_CS"/>
</dbReference>
<dbReference type="PANTHER" id="PTHR43390">
    <property type="entry name" value="SIGNAL PEPTIDASE I"/>
    <property type="match status" value="1"/>
</dbReference>
<comment type="subcellular location">
    <subcellularLocation>
        <location evidence="2">Cell membrane</location>
        <topology evidence="2">Single-pass type II membrane protein</topology>
    </subcellularLocation>
    <subcellularLocation>
        <location evidence="7">Membrane</location>
        <topology evidence="7">Single-pass type II membrane protein</topology>
    </subcellularLocation>
</comment>
<dbReference type="PROSITE" id="PS00761">
    <property type="entry name" value="SPASE_I_3"/>
    <property type="match status" value="1"/>
</dbReference>
<feature type="domain" description="Peptidase S26" evidence="8">
    <location>
        <begin position="12"/>
        <end position="89"/>
    </location>
</feature>
<sequence>MVLSATLLIIGSLLLLLVLLLILARLSLLVVTVQGESMTPTLLSGERVLVWRLWPVFRLREGQIVLISQEDKSFQAAPYLKRILALQGEIRTLRPRLEHNSNNAADHVEQEQAWQIPAGYVFVCGDNLEHSIDSRVWGPLPRQRVMGVMLKKLRVNEPAQELPETSVSEQIGRA</sequence>
<dbReference type="PRINTS" id="PR00727">
    <property type="entry name" value="LEADERPTASE"/>
</dbReference>
<dbReference type="Gene3D" id="2.10.109.10">
    <property type="entry name" value="Umud Fragment, subunit A"/>
    <property type="match status" value="1"/>
</dbReference>
<dbReference type="CDD" id="cd06530">
    <property type="entry name" value="S26_SPase_I"/>
    <property type="match status" value="1"/>
</dbReference>
<evidence type="ECO:0000256" key="6">
    <source>
        <dbReference type="ARBA" id="ARBA00022801"/>
    </source>
</evidence>
<keyword evidence="5 7" id="KW-0645">Protease</keyword>
<evidence type="ECO:0000256" key="3">
    <source>
        <dbReference type="ARBA" id="ARBA00009370"/>
    </source>
</evidence>